<dbReference type="AlphaFoldDB" id="A0A2S6G0Y9"/>
<proteinExistence type="predicted"/>
<sequence>MKKVSFNEIEELLIENPVIAAIRNKQDLENVLKSNVLIVFVLYGNIMNISDICKILKDKGKIVFIHIDLIEGLKGDHIGVEFIKKYVEPMGILTTKPSNIKHAKAIGLYAVQRVFLVDSLSLATGIKNINDVKPNAVEVMPGIVGDIITGMVDRLKVPIIAGGLVSSKKDVMGALKAGALAISTTCEELWSI</sequence>
<protein>
    <submittedName>
        <fullName evidence="1">Glycerol uptake operon antiterminator</fullName>
    </submittedName>
</protein>
<dbReference type="SUPFAM" id="SSF110391">
    <property type="entry name" value="GlpP-like"/>
    <property type="match status" value="1"/>
</dbReference>
<dbReference type="EMBL" id="PTIS01000001">
    <property type="protein sequence ID" value="PPK49460.1"/>
    <property type="molecule type" value="Genomic_DNA"/>
</dbReference>
<dbReference type="Gene3D" id="3.20.20.70">
    <property type="entry name" value="Aldolase class I"/>
    <property type="match status" value="1"/>
</dbReference>
<dbReference type="InterPro" id="IPR013785">
    <property type="entry name" value="Aldolase_TIM"/>
</dbReference>
<dbReference type="PANTHER" id="PTHR35787:SF1">
    <property type="entry name" value="GLYCEROL UPTAKE OPERON ANTITERMINATOR REGULATORY PROTEIN"/>
    <property type="match status" value="1"/>
</dbReference>
<accession>A0A2S6G0Y9</accession>
<dbReference type="PANTHER" id="PTHR35787">
    <property type="entry name" value="GLYCEROL UPTAKE OPERON ANTITERMINATOR REGULATORY PROTEIN"/>
    <property type="match status" value="1"/>
</dbReference>
<name>A0A2S6G0Y9_9CLOT</name>
<dbReference type="GO" id="GO:0006355">
    <property type="term" value="P:regulation of DNA-templated transcription"/>
    <property type="evidence" value="ECO:0007669"/>
    <property type="project" value="InterPro"/>
</dbReference>
<dbReference type="Proteomes" id="UP000239863">
    <property type="component" value="Unassembled WGS sequence"/>
</dbReference>
<dbReference type="RefSeq" id="WP_104408858.1">
    <property type="nucleotide sequence ID" value="NZ_PTIS01000001.1"/>
</dbReference>
<dbReference type="STRING" id="37659.GCA_000703125_02837"/>
<dbReference type="OrthoDB" id="9799580at2"/>
<dbReference type="InterPro" id="IPR006699">
    <property type="entry name" value="GlpP"/>
</dbReference>
<comment type="caution">
    <text evidence="1">The sequence shown here is derived from an EMBL/GenBank/DDBJ whole genome shotgun (WGS) entry which is preliminary data.</text>
</comment>
<gene>
    <name evidence="1" type="ORF">BD821_101121</name>
</gene>
<organism evidence="1 2">
    <name type="scientific">Clostridium algidicarnis DSM 15099</name>
    <dbReference type="NCBI Taxonomy" id="1121295"/>
    <lineage>
        <taxon>Bacteria</taxon>
        <taxon>Bacillati</taxon>
        <taxon>Bacillota</taxon>
        <taxon>Clostridia</taxon>
        <taxon>Eubacteriales</taxon>
        <taxon>Clostridiaceae</taxon>
        <taxon>Clostridium</taxon>
    </lineage>
</organism>
<evidence type="ECO:0000313" key="1">
    <source>
        <dbReference type="EMBL" id="PPK49460.1"/>
    </source>
</evidence>
<dbReference type="PIRSF" id="PIRSF016897">
    <property type="entry name" value="GlpP"/>
    <property type="match status" value="1"/>
</dbReference>
<reference evidence="1 2" key="1">
    <citation type="submission" date="2018-02" db="EMBL/GenBank/DDBJ databases">
        <title>Genomic Encyclopedia of Archaeal and Bacterial Type Strains, Phase II (KMG-II): from individual species to whole genera.</title>
        <authorList>
            <person name="Goeker M."/>
        </authorList>
    </citation>
    <scope>NUCLEOTIDE SEQUENCE [LARGE SCALE GENOMIC DNA]</scope>
    <source>
        <strain evidence="1 2">DSM 15099</strain>
    </source>
</reference>
<evidence type="ECO:0000313" key="2">
    <source>
        <dbReference type="Proteomes" id="UP000239863"/>
    </source>
</evidence>
<dbReference type="Pfam" id="PF04309">
    <property type="entry name" value="G3P_antiterm"/>
    <property type="match status" value="1"/>
</dbReference>
<dbReference type="GO" id="GO:0006071">
    <property type="term" value="P:glycerol metabolic process"/>
    <property type="evidence" value="ECO:0007669"/>
    <property type="project" value="InterPro"/>
</dbReference>